<protein>
    <submittedName>
        <fullName evidence="2">RE68437p</fullName>
    </submittedName>
</protein>
<organism evidence="2">
    <name type="scientific">Drosophila melanogaster</name>
    <name type="common">Fruit fly</name>
    <dbReference type="NCBI Taxonomy" id="7227"/>
    <lineage>
        <taxon>Eukaryota</taxon>
        <taxon>Metazoa</taxon>
        <taxon>Ecdysozoa</taxon>
        <taxon>Arthropoda</taxon>
        <taxon>Hexapoda</taxon>
        <taxon>Insecta</taxon>
        <taxon>Pterygota</taxon>
        <taxon>Neoptera</taxon>
        <taxon>Endopterygota</taxon>
        <taxon>Diptera</taxon>
        <taxon>Brachycera</taxon>
        <taxon>Muscomorpha</taxon>
        <taxon>Ephydroidea</taxon>
        <taxon>Drosophilidae</taxon>
        <taxon>Drosophila</taxon>
        <taxon>Sophophora</taxon>
    </lineage>
</organism>
<dbReference type="AlphaFoldDB" id="Q6NNC8"/>
<feature type="region of interest" description="Disordered" evidence="1">
    <location>
        <begin position="46"/>
        <end position="68"/>
    </location>
</feature>
<dbReference type="EMBL" id="BT011362">
    <property type="protein sequence ID" value="AAR96154.1"/>
    <property type="molecule type" value="mRNA"/>
</dbReference>
<proteinExistence type="evidence at transcript level"/>
<name>Q6NNC8_DROME</name>
<evidence type="ECO:0000256" key="1">
    <source>
        <dbReference type="SAM" id="MobiDB-lite"/>
    </source>
</evidence>
<sequence>MAQNIFIYLFDCNCIYAHFRRILDPHKHLAATSTATATTTADSGWHLTSKALPRPDAPPSRCATPPRHQRTAPLVPWLYGQRACN</sequence>
<accession>Q6NNC8</accession>
<reference evidence="2" key="1">
    <citation type="submission" date="2004-01" db="EMBL/GenBank/DDBJ databases">
        <authorList>
            <person name="Stapleton M."/>
            <person name="Carlson J."/>
            <person name="Chavez C."/>
            <person name="Frise E."/>
            <person name="George R."/>
            <person name="Pacleb J."/>
            <person name="Park S."/>
            <person name="Wan K."/>
            <person name="Yu C."/>
            <person name="Rubin G.M."/>
            <person name="Celniker S."/>
        </authorList>
    </citation>
    <scope>NUCLEOTIDE SEQUENCE</scope>
    <source>
        <strain evidence="2">Berkeley</strain>
    </source>
</reference>
<evidence type="ECO:0000313" key="2">
    <source>
        <dbReference type="EMBL" id="AAR96154.1"/>
    </source>
</evidence>